<dbReference type="EMBL" id="JAGIOC010000001">
    <property type="protein sequence ID" value="MBP2408899.1"/>
    <property type="molecule type" value="Genomic_DNA"/>
</dbReference>
<evidence type="ECO:0000313" key="5">
    <source>
        <dbReference type="Proteomes" id="UP000698222"/>
    </source>
</evidence>
<feature type="region of interest" description="Disordered" evidence="2">
    <location>
        <begin position="109"/>
        <end position="142"/>
    </location>
</feature>
<feature type="compositionally biased region" description="Low complexity" evidence="2">
    <location>
        <begin position="467"/>
        <end position="510"/>
    </location>
</feature>
<feature type="compositionally biased region" description="Low complexity" evidence="2">
    <location>
        <begin position="521"/>
        <end position="545"/>
    </location>
</feature>
<evidence type="ECO:0000256" key="2">
    <source>
        <dbReference type="SAM" id="MobiDB-lite"/>
    </source>
</evidence>
<dbReference type="CDD" id="cd00085">
    <property type="entry name" value="HNHc"/>
    <property type="match status" value="1"/>
</dbReference>
<reference evidence="4 5" key="1">
    <citation type="submission" date="2021-03" db="EMBL/GenBank/DDBJ databases">
        <title>Sequencing the genomes of 1000 actinobacteria strains.</title>
        <authorList>
            <person name="Klenk H.-P."/>
        </authorList>
    </citation>
    <scope>NUCLEOTIDE SEQUENCE [LARGE SCALE GENOMIC DNA]</scope>
    <source>
        <strain evidence="4 5">DSM 14564</strain>
    </source>
</reference>
<organism evidence="4 5">
    <name type="scientific">Brachybacterium fresconis</name>
    <dbReference type="NCBI Taxonomy" id="173363"/>
    <lineage>
        <taxon>Bacteria</taxon>
        <taxon>Bacillati</taxon>
        <taxon>Actinomycetota</taxon>
        <taxon>Actinomycetes</taxon>
        <taxon>Micrococcales</taxon>
        <taxon>Dermabacteraceae</taxon>
        <taxon>Brachybacterium</taxon>
    </lineage>
</organism>
<feature type="compositionally biased region" description="Low complexity" evidence="2">
    <location>
        <begin position="133"/>
        <end position="142"/>
    </location>
</feature>
<feature type="region of interest" description="Disordered" evidence="2">
    <location>
        <begin position="221"/>
        <end position="243"/>
    </location>
</feature>
<accession>A0ABS4YJH9</accession>
<keyword evidence="5" id="KW-1185">Reference proteome</keyword>
<feature type="region of interest" description="Disordered" evidence="2">
    <location>
        <begin position="448"/>
        <end position="645"/>
    </location>
</feature>
<comment type="similarity">
    <text evidence="1">Belongs to the Rv1128c/1148c/1588c/1702c/1945/3466 family.</text>
</comment>
<evidence type="ECO:0000259" key="3">
    <source>
        <dbReference type="SMART" id="SM00507"/>
    </source>
</evidence>
<dbReference type="Pfam" id="PF02720">
    <property type="entry name" value="DUF222"/>
    <property type="match status" value="1"/>
</dbReference>
<name>A0ABS4YJH9_9MICO</name>
<dbReference type="InterPro" id="IPR003870">
    <property type="entry name" value="DUF222"/>
</dbReference>
<feature type="compositionally biased region" description="Basic residues" evidence="2">
    <location>
        <begin position="227"/>
        <end position="239"/>
    </location>
</feature>
<feature type="domain" description="HNH nuclease" evidence="3">
    <location>
        <begin position="395"/>
        <end position="445"/>
    </location>
</feature>
<feature type="compositionally biased region" description="Low complexity" evidence="2">
    <location>
        <begin position="635"/>
        <end position="645"/>
    </location>
</feature>
<proteinExistence type="inferred from homology"/>
<feature type="compositionally biased region" description="Basic and acidic residues" evidence="2">
    <location>
        <begin position="448"/>
        <end position="459"/>
    </location>
</feature>
<protein>
    <recommendedName>
        <fullName evidence="3">HNH nuclease domain-containing protein</fullName>
    </recommendedName>
</protein>
<dbReference type="InterPro" id="IPR002711">
    <property type="entry name" value="HNH"/>
</dbReference>
<feature type="compositionally biased region" description="Basic residues" evidence="2">
    <location>
        <begin position="625"/>
        <end position="634"/>
    </location>
</feature>
<dbReference type="SMART" id="SM00507">
    <property type="entry name" value="HNHc"/>
    <property type="match status" value="1"/>
</dbReference>
<dbReference type="Pfam" id="PF01844">
    <property type="entry name" value="HNH"/>
    <property type="match status" value="1"/>
</dbReference>
<evidence type="ECO:0000313" key="4">
    <source>
        <dbReference type="EMBL" id="MBP2408899.1"/>
    </source>
</evidence>
<evidence type="ECO:0000256" key="1">
    <source>
        <dbReference type="ARBA" id="ARBA00023450"/>
    </source>
</evidence>
<dbReference type="InterPro" id="IPR003615">
    <property type="entry name" value="HNH_nuc"/>
</dbReference>
<comment type="caution">
    <text evidence="4">The sequence shown here is derived from an EMBL/GenBank/DDBJ whole genome shotgun (WGS) entry which is preliminary data.</text>
</comment>
<dbReference type="Proteomes" id="UP000698222">
    <property type="component" value="Unassembled WGS sequence"/>
</dbReference>
<sequence>MNDFAQEFDAAGAEDPTRQLLDAVRGTGPAALAELLGDQGFLLAELATDPGGLFTTPGATSDQYSAVIKRLQEQRAAMDALEMRAMVGHADATRAELRAEALAEAAQETDAAESEAMTEIRAENSTARDVSMSTRRAPATASRTLAAARRLVDSMPEMLTAMATGRLTATGARSTATSLGPLTPVQREHVDAILGARLAELDSCGSEQWNGAVAAAIAEADPDGEAKRHHHARRHRSVTMRRGQNGMASIRAHVPALAANTIRKRLSLEAERLRATGDRRGHQQIQADAFVDTLLGAEDGMDRTDLDIGVIMTDRALLDPQRGDLAHIEGYGPVPAEAVREDLRGPLRALSNQAADELGGDDGAAARLALRRLYTHPTTGELVAVESVAREFPNGLARFIRWRDQICRGPHCDAPIRQSDHIRPHAAGGHTFLDNGQGLCAFCNDKENQTSSVERDRSKPGHRVRWTSRNGTTRTTGAARFTAPIEIPAAPDATPAAPDATPTASDETAPGPVQSAPGPVETTTSPAETPEAGPTDGTPGAASEAAGGGPTTEPAVTAGGSIVTEPVPSVDLGPRYGEDPTPTLESDDHGHTSVPTSGPDQCDGPAAPGTRSVTRRPSAPCPRPGIRRRSHTGRARAPPGQADAAAFAAPGSASAIRSSTSGVWAVETNQASKADGGRYTPASSIAWKNRVNASVSCIFASS</sequence>
<feature type="compositionally biased region" description="Polar residues" evidence="2">
    <location>
        <begin position="123"/>
        <end position="132"/>
    </location>
</feature>
<gene>
    <name evidence="4" type="ORF">JOF44_001802</name>
</gene>